<dbReference type="Proteomes" id="UP000245119">
    <property type="component" value="Linkage Group LG3"/>
</dbReference>
<accession>A0A2T7PIZ2</accession>
<organism evidence="1 2">
    <name type="scientific">Pomacea canaliculata</name>
    <name type="common">Golden apple snail</name>
    <dbReference type="NCBI Taxonomy" id="400727"/>
    <lineage>
        <taxon>Eukaryota</taxon>
        <taxon>Metazoa</taxon>
        <taxon>Spiralia</taxon>
        <taxon>Lophotrochozoa</taxon>
        <taxon>Mollusca</taxon>
        <taxon>Gastropoda</taxon>
        <taxon>Caenogastropoda</taxon>
        <taxon>Architaenioglossa</taxon>
        <taxon>Ampullarioidea</taxon>
        <taxon>Ampullariidae</taxon>
        <taxon>Pomacea</taxon>
    </lineage>
</organism>
<evidence type="ECO:0000313" key="2">
    <source>
        <dbReference type="Proteomes" id="UP000245119"/>
    </source>
</evidence>
<keyword evidence="2" id="KW-1185">Reference proteome</keyword>
<name>A0A2T7PIZ2_POMCA</name>
<dbReference type="AlphaFoldDB" id="A0A2T7PIZ2"/>
<evidence type="ECO:0000313" key="1">
    <source>
        <dbReference type="EMBL" id="PVD33360.1"/>
    </source>
</evidence>
<dbReference type="EMBL" id="PZQS01000003">
    <property type="protein sequence ID" value="PVD33360.1"/>
    <property type="molecule type" value="Genomic_DNA"/>
</dbReference>
<sequence>MIPYRSGLDSSQGACAKQGTSFWCRGSARKITVALSTRKYPCATRYHCAFHLAPPSGSIDLGCRALRLWRRPTVTNH</sequence>
<protein>
    <submittedName>
        <fullName evidence="1">Uncharacterized protein</fullName>
    </submittedName>
</protein>
<reference evidence="1 2" key="1">
    <citation type="submission" date="2018-04" db="EMBL/GenBank/DDBJ databases">
        <title>The genome of golden apple snail Pomacea canaliculata provides insight into stress tolerance and invasive adaptation.</title>
        <authorList>
            <person name="Liu C."/>
            <person name="Liu B."/>
            <person name="Ren Y."/>
            <person name="Zhang Y."/>
            <person name="Wang H."/>
            <person name="Li S."/>
            <person name="Jiang F."/>
            <person name="Yin L."/>
            <person name="Zhang G."/>
            <person name="Qian W."/>
            <person name="Fan W."/>
        </authorList>
    </citation>
    <scope>NUCLEOTIDE SEQUENCE [LARGE SCALE GENOMIC DNA]</scope>
    <source>
        <strain evidence="1">SZHN2017</strain>
        <tissue evidence="1">Muscle</tissue>
    </source>
</reference>
<proteinExistence type="predicted"/>
<comment type="caution">
    <text evidence="1">The sequence shown here is derived from an EMBL/GenBank/DDBJ whole genome shotgun (WGS) entry which is preliminary data.</text>
</comment>
<gene>
    <name evidence="1" type="ORF">C0Q70_04614</name>
</gene>